<dbReference type="PANTHER" id="PTHR31528">
    <property type="entry name" value="4-AMINO-5-HYDROXYMETHYL-2-METHYLPYRIMIDINE PHOSPHATE SYNTHASE THI11-RELATED"/>
    <property type="match status" value="1"/>
</dbReference>
<organism evidence="3 4">
    <name type="scientific">Sedimentibacter acidaminivorans</name>
    <dbReference type="NCBI Taxonomy" id="913099"/>
    <lineage>
        <taxon>Bacteria</taxon>
        <taxon>Bacillati</taxon>
        <taxon>Bacillota</taxon>
        <taxon>Tissierellia</taxon>
        <taxon>Sedimentibacter</taxon>
    </lineage>
</organism>
<evidence type="ECO:0000313" key="4">
    <source>
        <dbReference type="Proteomes" id="UP001519342"/>
    </source>
</evidence>
<keyword evidence="1" id="KW-0732">Signal</keyword>
<evidence type="ECO:0000313" key="3">
    <source>
        <dbReference type="EMBL" id="MBP1927038.1"/>
    </source>
</evidence>
<dbReference type="EMBL" id="JAGGKS010000009">
    <property type="protein sequence ID" value="MBP1927038.1"/>
    <property type="molecule type" value="Genomic_DNA"/>
</dbReference>
<dbReference type="Pfam" id="PF09084">
    <property type="entry name" value="NMT1"/>
    <property type="match status" value="1"/>
</dbReference>
<evidence type="ECO:0000256" key="1">
    <source>
        <dbReference type="SAM" id="SignalP"/>
    </source>
</evidence>
<name>A0ABS4GH63_9FIRM</name>
<gene>
    <name evidence="3" type="ORF">J2Z76_002910</name>
</gene>
<keyword evidence="4" id="KW-1185">Reference proteome</keyword>
<proteinExistence type="predicted"/>
<dbReference type="InterPro" id="IPR015168">
    <property type="entry name" value="SsuA/THI5"/>
</dbReference>
<dbReference type="PANTHER" id="PTHR31528:SF3">
    <property type="entry name" value="THIAMINE BIOSYNTHESIS PROTEIN HI_0357-RELATED"/>
    <property type="match status" value="1"/>
</dbReference>
<dbReference type="PROSITE" id="PS51257">
    <property type="entry name" value="PROKAR_LIPOPROTEIN"/>
    <property type="match status" value="1"/>
</dbReference>
<dbReference type="RefSeq" id="WP_209512753.1">
    <property type="nucleotide sequence ID" value="NZ_JAGGKS010000009.1"/>
</dbReference>
<dbReference type="Proteomes" id="UP001519342">
    <property type="component" value="Unassembled WGS sequence"/>
</dbReference>
<sequence>MKKIICILLIAVLALTSCSGKENNQGSTGTSDNKEKVRIVLDWTPNTNHTGLYVAQAKGFFDTAGFEVEIMQPPEGSTTSLIGSGGAEFGISFQDTLAPAFASDNPMPVTTVATIIQHNTSGIVSLKDTGIDTPSKLAGHSYATWDSPIELAIIKKIVEDDGGSFDDIKLIPNTVTDVVTALQTDIESVWVYYAWDGIATEVANLDTNYLNFADFGKELDYYNPVIIANNDYLKNNPDQAKKVLNAIKQGYEYAIENPDEAADILLEEVPELDEKLVKASQNWLAGQYKAEVEQWGYIDPARWDAFYAWLFENGLIEKEIPAGTGFTNEFLSE</sequence>
<evidence type="ECO:0000259" key="2">
    <source>
        <dbReference type="Pfam" id="PF09084"/>
    </source>
</evidence>
<dbReference type="Gene3D" id="3.40.190.10">
    <property type="entry name" value="Periplasmic binding protein-like II"/>
    <property type="match status" value="2"/>
</dbReference>
<feature type="signal peptide" evidence="1">
    <location>
        <begin position="1"/>
        <end position="21"/>
    </location>
</feature>
<feature type="chain" id="PRO_5045520913" evidence="1">
    <location>
        <begin position="22"/>
        <end position="333"/>
    </location>
</feature>
<reference evidence="3 4" key="1">
    <citation type="submission" date="2021-03" db="EMBL/GenBank/DDBJ databases">
        <title>Genomic Encyclopedia of Type Strains, Phase IV (KMG-IV): sequencing the most valuable type-strain genomes for metagenomic binning, comparative biology and taxonomic classification.</title>
        <authorList>
            <person name="Goeker M."/>
        </authorList>
    </citation>
    <scope>NUCLEOTIDE SEQUENCE [LARGE SCALE GENOMIC DNA]</scope>
    <source>
        <strain evidence="3 4">DSM 24004</strain>
    </source>
</reference>
<dbReference type="SUPFAM" id="SSF53850">
    <property type="entry name" value="Periplasmic binding protein-like II"/>
    <property type="match status" value="1"/>
</dbReference>
<dbReference type="InterPro" id="IPR027939">
    <property type="entry name" value="NMT1/THI5"/>
</dbReference>
<feature type="domain" description="SsuA/THI5-like" evidence="2">
    <location>
        <begin position="46"/>
        <end position="261"/>
    </location>
</feature>
<accession>A0ABS4GH63</accession>
<comment type="caution">
    <text evidence="3">The sequence shown here is derived from an EMBL/GenBank/DDBJ whole genome shotgun (WGS) entry which is preliminary data.</text>
</comment>
<protein>
    <submittedName>
        <fullName evidence="3">ABC-type nitrate/sulfonate/bicarbonate transport system substrate-binding protein</fullName>
    </submittedName>
</protein>